<accession>A0ABZ3FXF5</accession>
<dbReference type="InterPro" id="IPR011765">
    <property type="entry name" value="Pept_M16_N"/>
</dbReference>
<dbReference type="EMBL" id="CP154795">
    <property type="protein sequence ID" value="XAN09453.1"/>
    <property type="molecule type" value="Genomic_DNA"/>
</dbReference>
<sequence length="451" mass="48377">MTKPRSLPSTTSTTAEVVGGTGSGDILRTVLPGGLRVVSERIAGSRSFAVGFFANTGSRHEAPHLHGVSHFLEHVLFKGTRSRGPEDISAAIEEVGGDINAYTAKEHTCFHARVLGDNRDVAVDVISDMLSNSLIRSSDVEAERAVILDEIAMHADDPGELAQELVSARLFTGSPLERNVIGSTASIEAMGRRQIASYWRRHYRGPSLVVAAAGMVDHEHLVESLVPFAEKVAADTAAPRLPAGRTREAEPGVLLLQRPFEHAQAVMAFRSPGLFREPGVLDETRPALNLLALILGGGMSSRLFVEVRERRGLAYSIDASEGAYADAGSFEVEWGSAAARVPEIAGLVRDEIGRIISDGVTDTELRRVKGQMTGQLLLGHEGADARMSRVGNGELLGDHRTLDDIIATYQAVTLDDVQAAARAILSTAPVLTVVGPRVARAKLTRLVDRWI</sequence>
<comment type="similarity">
    <text evidence="1">Belongs to the peptidase M16 family.</text>
</comment>
<evidence type="ECO:0000259" key="3">
    <source>
        <dbReference type="Pfam" id="PF00675"/>
    </source>
</evidence>
<evidence type="ECO:0000259" key="4">
    <source>
        <dbReference type="Pfam" id="PF05193"/>
    </source>
</evidence>
<dbReference type="InterPro" id="IPR011249">
    <property type="entry name" value="Metalloenz_LuxS/M16"/>
</dbReference>
<organism evidence="5 6">
    <name type="scientific">Ammonicoccus fulvus</name>
    <dbReference type="NCBI Taxonomy" id="3138240"/>
    <lineage>
        <taxon>Bacteria</taxon>
        <taxon>Bacillati</taxon>
        <taxon>Actinomycetota</taxon>
        <taxon>Actinomycetes</taxon>
        <taxon>Propionibacteriales</taxon>
        <taxon>Propionibacteriaceae</taxon>
        <taxon>Ammonicoccus</taxon>
    </lineage>
</organism>
<dbReference type="Proteomes" id="UP001442841">
    <property type="component" value="Chromosome"/>
</dbReference>
<evidence type="ECO:0000256" key="2">
    <source>
        <dbReference type="SAM" id="MobiDB-lite"/>
    </source>
</evidence>
<reference evidence="5 6" key="1">
    <citation type="submission" date="2024-04" db="EMBL/GenBank/DDBJ databases">
        <title>Isolation of an actinomycete strain from pig manure.</title>
        <authorList>
            <person name="Gong T."/>
            <person name="Yu Z."/>
            <person name="An M."/>
            <person name="Wei C."/>
            <person name="Yang W."/>
            <person name="Liu L."/>
        </authorList>
    </citation>
    <scope>NUCLEOTIDE SEQUENCE [LARGE SCALE GENOMIC DNA]</scope>
    <source>
        <strain evidence="5 6">ZF39</strain>
    </source>
</reference>
<evidence type="ECO:0000256" key="1">
    <source>
        <dbReference type="ARBA" id="ARBA00007261"/>
    </source>
</evidence>
<feature type="domain" description="Peptidase M16 N-terminal" evidence="3">
    <location>
        <begin position="36"/>
        <end position="182"/>
    </location>
</feature>
<dbReference type="Pfam" id="PF05193">
    <property type="entry name" value="Peptidase_M16_C"/>
    <property type="match status" value="1"/>
</dbReference>
<dbReference type="InterPro" id="IPR007863">
    <property type="entry name" value="Peptidase_M16_C"/>
</dbReference>
<dbReference type="InterPro" id="IPR050361">
    <property type="entry name" value="MPP/UQCRC_Complex"/>
</dbReference>
<dbReference type="PANTHER" id="PTHR11851">
    <property type="entry name" value="METALLOPROTEASE"/>
    <property type="match status" value="1"/>
</dbReference>
<dbReference type="Pfam" id="PF00675">
    <property type="entry name" value="Peptidase_M16"/>
    <property type="match status" value="1"/>
</dbReference>
<dbReference type="PANTHER" id="PTHR11851:SF49">
    <property type="entry name" value="MITOCHONDRIAL-PROCESSING PEPTIDASE SUBUNIT ALPHA"/>
    <property type="match status" value="1"/>
</dbReference>
<dbReference type="RefSeq" id="WP_425310893.1">
    <property type="nucleotide sequence ID" value="NZ_CP154795.1"/>
</dbReference>
<dbReference type="SUPFAM" id="SSF63411">
    <property type="entry name" value="LuxS/MPP-like metallohydrolase"/>
    <property type="match status" value="2"/>
</dbReference>
<gene>
    <name evidence="5" type="ORF">AADG42_12865</name>
</gene>
<evidence type="ECO:0000313" key="5">
    <source>
        <dbReference type="EMBL" id="XAN09453.1"/>
    </source>
</evidence>
<name>A0ABZ3FXF5_9ACTN</name>
<keyword evidence="6" id="KW-1185">Reference proteome</keyword>
<proteinExistence type="inferred from homology"/>
<feature type="domain" description="Peptidase M16 C-terminal" evidence="4">
    <location>
        <begin position="192"/>
        <end position="371"/>
    </location>
</feature>
<dbReference type="Gene3D" id="3.30.830.10">
    <property type="entry name" value="Metalloenzyme, LuxS/M16 peptidase-like"/>
    <property type="match status" value="2"/>
</dbReference>
<evidence type="ECO:0000313" key="6">
    <source>
        <dbReference type="Proteomes" id="UP001442841"/>
    </source>
</evidence>
<protein>
    <submittedName>
        <fullName evidence="5">Pitrilysin family protein</fullName>
    </submittedName>
</protein>
<feature type="region of interest" description="Disordered" evidence="2">
    <location>
        <begin position="1"/>
        <end position="20"/>
    </location>
</feature>